<evidence type="ECO:0000313" key="3">
    <source>
        <dbReference type="Proteomes" id="UP001165083"/>
    </source>
</evidence>
<dbReference type="EMBL" id="BSXW01001598">
    <property type="protein sequence ID" value="GMF37909.1"/>
    <property type="molecule type" value="Genomic_DNA"/>
</dbReference>
<evidence type="ECO:0000256" key="1">
    <source>
        <dbReference type="SAM" id="MobiDB-lite"/>
    </source>
</evidence>
<sequence>MCVIPGGLTAYLQAGYIGIYKVFKNQLSDLIDTWKRSDQVTFTRGGNPRPPPVETVCDWVRRAWRDTPQLVVQNSIDAAGFYRDPQTWFIWNHDVYGWKFQRAWNQQQQEEEEESKNEEQEEPQVSNEAFNLNEIDCALDDIDLIDT</sequence>
<accession>A0A9W7CPZ0</accession>
<keyword evidence="3" id="KW-1185">Reference proteome</keyword>
<reference evidence="2" key="1">
    <citation type="submission" date="2023-04" db="EMBL/GenBank/DDBJ databases">
        <title>Phytophthora lilii NBRC 32176.</title>
        <authorList>
            <person name="Ichikawa N."/>
            <person name="Sato H."/>
            <person name="Tonouchi N."/>
        </authorList>
    </citation>
    <scope>NUCLEOTIDE SEQUENCE</scope>
    <source>
        <strain evidence="2">NBRC 32176</strain>
    </source>
</reference>
<evidence type="ECO:0000313" key="2">
    <source>
        <dbReference type="EMBL" id="GMF37909.1"/>
    </source>
</evidence>
<feature type="region of interest" description="Disordered" evidence="1">
    <location>
        <begin position="106"/>
        <end position="132"/>
    </location>
</feature>
<name>A0A9W7CPZ0_9STRA</name>
<protein>
    <submittedName>
        <fullName evidence="2">Unnamed protein product</fullName>
    </submittedName>
</protein>
<feature type="compositionally biased region" description="Acidic residues" evidence="1">
    <location>
        <begin position="109"/>
        <end position="122"/>
    </location>
</feature>
<proteinExistence type="predicted"/>
<gene>
    <name evidence="2" type="ORF">Plil01_001590300</name>
</gene>
<dbReference type="Proteomes" id="UP001165083">
    <property type="component" value="Unassembled WGS sequence"/>
</dbReference>
<dbReference type="OrthoDB" id="89115at2759"/>
<dbReference type="AlphaFoldDB" id="A0A9W7CPZ0"/>
<organism evidence="2 3">
    <name type="scientific">Phytophthora lilii</name>
    <dbReference type="NCBI Taxonomy" id="2077276"/>
    <lineage>
        <taxon>Eukaryota</taxon>
        <taxon>Sar</taxon>
        <taxon>Stramenopiles</taxon>
        <taxon>Oomycota</taxon>
        <taxon>Peronosporomycetes</taxon>
        <taxon>Peronosporales</taxon>
        <taxon>Peronosporaceae</taxon>
        <taxon>Phytophthora</taxon>
    </lineage>
</organism>
<comment type="caution">
    <text evidence="2">The sequence shown here is derived from an EMBL/GenBank/DDBJ whole genome shotgun (WGS) entry which is preliminary data.</text>
</comment>